<dbReference type="InParanoid" id="B9SGD9"/>
<dbReference type="Pfam" id="PF23598">
    <property type="entry name" value="LRR_14"/>
    <property type="match status" value="1"/>
</dbReference>
<sequence length="339" mass="38588">MQSICQLQFLLVLEICGDIEFLPDEVGLNLVQLTYLGLFNSYFPKLPRTLGNLQKLQTLDIFSCRSPSEIPIEVLKIQQLKHLLLWSNNDLKGEVRVPKEIGMLVNFQTCAGVYAGDVIANELATLTQLRKLAVSSVSEDHAVDLASAIMKMENLISLSLTAKDAVLGDTWLNLFPEFEPFSPPYLLLEVELVGTLVDMPSWLASMDNLTRLYLEYSDLSKNQISVLQHLPKLKVLTLWSAFNAKMIGKDFCKARGFPELEYLRISLDFFVEWTEVVNGAFPSLIFLKFVDCPTLKFLLEGLKNISKLQILEFWEVHEDLSRRLQGEENYKIKHISKVI</sequence>
<dbReference type="InterPro" id="IPR032675">
    <property type="entry name" value="LRR_dom_sf"/>
</dbReference>
<keyword evidence="4" id="KW-1185">Reference proteome</keyword>
<feature type="domain" description="Disease resistance R13L4/SHOC-2-like LRR" evidence="2">
    <location>
        <begin position="5"/>
        <end position="315"/>
    </location>
</feature>
<evidence type="ECO:0000313" key="4">
    <source>
        <dbReference type="Proteomes" id="UP000008311"/>
    </source>
</evidence>
<gene>
    <name evidence="3" type="ORF">RCOM_0744580</name>
</gene>
<keyword evidence="1" id="KW-0677">Repeat</keyword>
<protein>
    <recommendedName>
        <fullName evidence="2">Disease resistance R13L4/SHOC-2-like LRR domain-containing protein</fullName>
    </recommendedName>
</protein>
<dbReference type="EMBL" id="EQ973952">
    <property type="protein sequence ID" value="EEF37305.1"/>
    <property type="molecule type" value="Genomic_DNA"/>
</dbReference>
<name>B9SGD9_RICCO</name>
<dbReference type="InterPro" id="IPR001611">
    <property type="entry name" value="Leu-rich_rpt"/>
</dbReference>
<reference evidence="4" key="1">
    <citation type="journal article" date="2010" name="Nat. Biotechnol.">
        <title>Draft genome sequence of the oilseed species Ricinus communis.</title>
        <authorList>
            <person name="Chan A.P."/>
            <person name="Crabtree J."/>
            <person name="Zhao Q."/>
            <person name="Lorenzi H."/>
            <person name="Orvis J."/>
            <person name="Puiu D."/>
            <person name="Melake-Berhan A."/>
            <person name="Jones K.M."/>
            <person name="Redman J."/>
            <person name="Chen G."/>
            <person name="Cahoon E.B."/>
            <person name="Gedil M."/>
            <person name="Stanke M."/>
            <person name="Haas B.J."/>
            <person name="Wortman J.R."/>
            <person name="Fraser-Liggett C.M."/>
            <person name="Ravel J."/>
            <person name="Rabinowicz P.D."/>
        </authorList>
    </citation>
    <scope>NUCLEOTIDE SEQUENCE [LARGE SCALE GENOMIC DNA]</scope>
    <source>
        <strain evidence="4">cv. Hale</strain>
    </source>
</reference>
<evidence type="ECO:0000256" key="1">
    <source>
        <dbReference type="ARBA" id="ARBA00022737"/>
    </source>
</evidence>
<dbReference type="Gene3D" id="3.80.10.10">
    <property type="entry name" value="Ribonuclease Inhibitor"/>
    <property type="match status" value="2"/>
</dbReference>
<accession>B9SGD9</accession>
<dbReference type="eggNOG" id="KOG4658">
    <property type="taxonomic scope" value="Eukaryota"/>
</dbReference>
<proteinExistence type="predicted"/>
<dbReference type="PANTHER" id="PTHR47186">
    <property type="entry name" value="LEUCINE-RICH REPEAT-CONTAINING PROTEIN 57"/>
    <property type="match status" value="1"/>
</dbReference>
<evidence type="ECO:0000259" key="2">
    <source>
        <dbReference type="Pfam" id="PF23598"/>
    </source>
</evidence>
<dbReference type="AlphaFoldDB" id="B9SGD9"/>
<dbReference type="InterPro" id="IPR055414">
    <property type="entry name" value="LRR_R13L4/SHOC2-like"/>
</dbReference>
<dbReference type="SUPFAM" id="SSF52058">
    <property type="entry name" value="L domain-like"/>
    <property type="match status" value="1"/>
</dbReference>
<dbReference type="PANTHER" id="PTHR47186:SF12">
    <property type="entry name" value="NB-ARC DOMAIN-CONTAINING PROTEIN"/>
    <property type="match status" value="1"/>
</dbReference>
<evidence type="ECO:0000313" key="3">
    <source>
        <dbReference type="EMBL" id="EEF37305.1"/>
    </source>
</evidence>
<dbReference type="PROSITE" id="PS51450">
    <property type="entry name" value="LRR"/>
    <property type="match status" value="1"/>
</dbReference>
<organism evidence="3 4">
    <name type="scientific">Ricinus communis</name>
    <name type="common">Castor bean</name>
    <dbReference type="NCBI Taxonomy" id="3988"/>
    <lineage>
        <taxon>Eukaryota</taxon>
        <taxon>Viridiplantae</taxon>
        <taxon>Streptophyta</taxon>
        <taxon>Embryophyta</taxon>
        <taxon>Tracheophyta</taxon>
        <taxon>Spermatophyta</taxon>
        <taxon>Magnoliopsida</taxon>
        <taxon>eudicotyledons</taxon>
        <taxon>Gunneridae</taxon>
        <taxon>Pentapetalae</taxon>
        <taxon>rosids</taxon>
        <taxon>fabids</taxon>
        <taxon>Malpighiales</taxon>
        <taxon>Euphorbiaceae</taxon>
        <taxon>Acalyphoideae</taxon>
        <taxon>Acalypheae</taxon>
        <taxon>Ricinus</taxon>
    </lineage>
</organism>
<dbReference type="Proteomes" id="UP000008311">
    <property type="component" value="Unassembled WGS sequence"/>
</dbReference>